<dbReference type="InterPro" id="IPR027479">
    <property type="entry name" value="S-Me-THD_N_sf"/>
</dbReference>
<dbReference type="Pfam" id="PF06032">
    <property type="entry name" value="S-Me-THD_N"/>
    <property type="match status" value="1"/>
</dbReference>
<dbReference type="Pfam" id="PF20906">
    <property type="entry name" value="S-Me-THD_C"/>
    <property type="match status" value="1"/>
</dbReference>
<dbReference type="Gene3D" id="3.40.1610.10">
    <property type="entry name" value="CV3147-like domain"/>
    <property type="match status" value="1"/>
</dbReference>
<evidence type="ECO:0000313" key="4">
    <source>
        <dbReference type="Proteomes" id="UP000244093"/>
    </source>
</evidence>
<dbReference type="InterPro" id="IPR048350">
    <property type="entry name" value="S-Me-THD-like_C"/>
</dbReference>
<evidence type="ECO:0000259" key="1">
    <source>
        <dbReference type="Pfam" id="PF06032"/>
    </source>
</evidence>
<proteinExistence type="predicted"/>
<dbReference type="EMBL" id="NBVN01000001">
    <property type="protein sequence ID" value="PUA34007.1"/>
    <property type="molecule type" value="Genomic_DNA"/>
</dbReference>
<dbReference type="SUPFAM" id="SSF160991">
    <property type="entry name" value="CV3147-like"/>
    <property type="match status" value="1"/>
</dbReference>
<name>A0A2R7Y9D4_9CREN</name>
<sequence length="367" mass="39731">MIRFKEKEEVLPLIYGSAFYGGGGGGAISDGIEIVDMALKFKGEFTVLEPNEVDDESIVVTVSAVGAPAAKEKYLKPSQVVRAVELLLEAGIEVEGLIPPEVGALNSVFSWVASSVLDIPVVDMPCDGRAHPTGVMGSMGLHRNPSYMSIQAVAGGNPAKNKYVEALITSSLEISSRLVRRISEEAGGLVAVARNPITAGFVKSHGAPNALKKAIEVGEVIVKYFRENPVEAGYKAIEKAEGEVVGRCLLKNVALETRGGFDLGKAELTCDSSETLITFFNEYMTLDIQNNRVATFPDLIVTTDLNTGIPITSADLPHYIGREVLLGYVDRRKIILGDGLKYEEVYRDLEKNLNIRIVDYIRDILQG</sequence>
<gene>
    <name evidence="3" type="ORF">B7O98_00920</name>
</gene>
<evidence type="ECO:0000259" key="2">
    <source>
        <dbReference type="Pfam" id="PF20906"/>
    </source>
</evidence>
<dbReference type="Gene3D" id="2.40.390.10">
    <property type="entry name" value="CV3147-like"/>
    <property type="match status" value="1"/>
</dbReference>
<dbReference type="InterPro" id="IPR010318">
    <property type="entry name" value="S-Me-THD_N"/>
</dbReference>
<dbReference type="Proteomes" id="UP000244093">
    <property type="component" value="Unassembled WGS sequence"/>
</dbReference>
<dbReference type="InterPro" id="IPR024071">
    <property type="entry name" value="S-Me-THD_C_sf"/>
</dbReference>
<protein>
    <recommendedName>
        <fullName evidence="5">DUF917 domain-containing protein</fullName>
    </recommendedName>
</protein>
<organism evidence="3 4">
    <name type="scientific">Zestosphaera tikiterensis</name>
    <dbReference type="NCBI Taxonomy" id="1973259"/>
    <lineage>
        <taxon>Archaea</taxon>
        <taxon>Thermoproteota</taxon>
        <taxon>Thermoprotei</taxon>
        <taxon>Desulfurococcales</taxon>
        <taxon>Desulfurococcaceae</taxon>
        <taxon>Zestosphaera</taxon>
    </lineage>
</organism>
<reference evidence="3 4" key="1">
    <citation type="journal article" date="2018" name="Syst. Appl. Microbiol.">
        <title>A new symbiotic nanoarchaeote (Candidatus Nanoclepta minutus) and its host (Zestosphaera tikiterensis gen. nov., sp. nov.) from a New Zealand hot spring.</title>
        <authorList>
            <person name="St John E."/>
            <person name="Liu Y."/>
            <person name="Podar M."/>
            <person name="Stott M.B."/>
            <person name="Meneghin J."/>
            <person name="Chen Z."/>
            <person name="Lagutin K."/>
            <person name="Mitchell K."/>
            <person name="Reysenbach A.L."/>
        </authorList>
    </citation>
    <scope>NUCLEOTIDE SEQUENCE [LARGE SCALE GENOMIC DNA]</scope>
    <source>
        <strain evidence="3">NZ3</strain>
    </source>
</reference>
<evidence type="ECO:0008006" key="5">
    <source>
        <dbReference type="Google" id="ProtNLM"/>
    </source>
</evidence>
<accession>A0A2R7Y9D4</accession>
<evidence type="ECO:0000313" key="3">
    <source>
        <dbReference type="EMBL" id="PUA34007.1"/>
    </source>
</evidence>
<comment type="caution">
    <text evidence="3">The sequence shown here is derived from an EMBL/GenBank/DDBJ whole genome shotgun (WGS) entry which is preliminary data.</text>
</comment>
<dbReference type="AlphaFoldDB" id="A0A2R7Y9D4"/>
<feature type="domain" description="S-Me-THD-like C-terminal" evidence="2">
    <location>
        <begin position="175"/>
        <end position="316"/>
    </location>
</feature>
<feature type="domain" description="S-Me-THD N-terminal" evidence="1">
    <location>
        <begin position="10"/>
        <end position="148"/>
    </location>
</feature>